<sequence>MNAHAINPTNIAIIFKKYLCFPIQKRAISNPIKIMAITASLINVKSVFTFSHSIVTSAITPIMPIHEDTIDMSKAKMIKITGYLPK</sequence>
<evidence type="ECO:0000313" key="2">
    <source>
        <dbReference type="Proteomes" id="UP000029646"/>
    </source>
</evidence>
<comment type="caution">
    <text evidence="1">The sequence shown here is derived from an EMBL/GenBank/DDBJ whole genome shotgun (WGS) entry which is preliminary data.</text>
</comment>
<reference evidence="1 2" key="1">
    <citation type="journal article" date="2014" name="Genome Announc.">
        <title>Draft Genome Sequence of Marine Flavobacterium Jejuia pallidilutea Strain 11shimoA1 and Pigmentation Mutants.</title>
        <authorList>
            <person name="Takatani N."/>
            <person name="Nakanishi M."/>
            <person name="Meirelles P."/>
            <person name="Mino S."/>
            <person name="Suda W."/>
            <person name="Oshima K."/>
            <person name="Hattori M."/>
            <person name="Ohkuma M."/>
            <person name="Hosokawa M."/>
            <person name="Miyashita K."/>
            <person name="Thompson F.L."/>
            <person name="Niwa A."/>
            <person name="Sawabe T."/>
            <person name="Sawabe T."/>
        </authorList>
    </citation>
    <scope>NUCLEOTIDE SEQUENCE [LARGE SCALE GENOMIC DNA]</scope>
    <source>
        <strain evidence="2">JCM19302</strain>
    </source>
</reference>
<gene>
    <name evidence="1" type="ORF">JCM19302_1263</name>
</gene>
<dbReference type="AlphaFoldDB" id="A0A090W6E6"/>
<proteinExistence type="predicted"/>
<accession>A0A090W6E6</accession>
<dbReference type="EMBL" id="BBNS01000016">
    <property type="protein sequence ID" value="GAL71823.1"/>
    <property type="molecule type" value="Genomic_DNA"/>
</dbReference>
<protein>
    <submittedName>
        <fullName evidence="1">Uncharacterized protein</fullName>
    </submittedName>
</protein>
<organism evidence="1 2">
    <name type="scientific">Jejuia pallidilutea</name>
    <dbReference type="NCBI Taxonomy" id="504487"/>
    <lineage>
        <taxon>Bacteria</taxon>
        <taxon>Pseudomonadati</taxon>
        <taxon>Bacteroidota</taxon>
        <taxon>Flavobacteriia</taxon>
        <taxon>Flavobacteriales</taxon>
        <taxon>Flavobacteriaceae</taxon>
        <taxon>Jejuia</taxon>
    </lineage>
</organism>
<evidence type="ECO:0000313" key="1">
    <source>
        <dbReference type="EMBL" id="GAL71823.1"/>
    </source>
</evidence>
<name>A0A090W6E6_9FLAO</name>
<dbReference type="Proteomes" id="UP000029646">
    <property type="component" value="Unassembled WGS sequence"/>
</dbReference>